<evidence type="ECO:0000313" key="2">
    <source>
        <dbReference type="EMBL" id="GLS25352.1"/>
    </source>
</evidence>
<sequence>MNEPFSYSAEDMYWHDLKKMPLNIVDLSGNLLCYIGRADSNPGYKVNSNRAIDIYDDDNFFLSHYGRDHKGYRHGMVGLPSVSWNCYVPEDEKTTARVGVFDLSPTLIKLNDEELHNVDTDELIYQRFLDDLSKSSRMSNVFVPELQFKKIKINGREWTSFNRYNRGASFMYFLVTPITNQHVLRFTMDLGFSGFWDNNEDVPKDILDKVLEGIREFISYVRITRDPSTLERKPGYYIRDENEELVDYEEVVKKLEEEKAAKMKKLQDSNFGGWGSVSDDDSTPGW</sequence>
<dbReference type="Proteomes" id="UP001156870">
    <property type="component" value="Unassembled WGS sequence"/>
</dbReference>
<protein>
    <submittedName>
        <fullName evidence="2">Uncharacterized protein</fullName>
    </submittedName>
</protein>
<proteinExistence type="predicted"/>
<keyword evidence="3" id="KW-1185">Reference proteome</keyword>
<reference evidence="2 3" key="1">
    <citation type="journal article" date="2014" name="Int. J. Syst. Evol. Microbiol.">
        <title>Complete genome sequence of Corynebacterium casei LMG S-19264T (=DSM 44701T), isolated from a smear-ripened cheese.</title>
        <authorList>
            <consortium name="US DOE Joint Genome Institute (JGI-PGF)"/>
            <person name="Walter F."/>
            <person name="Albersmeier A."/>
            <person name="Kalinowski J."/>
            <person name="Ruckert C."/>
        </authorList>
    </citation>
    <scope>NUCLEOTIDE SEQUENCE [LARGE SCALE GENOMIC DNA]</scope>
    <source>
        <strain evidence="2 3">NBRC 110095</strain>
    </source>
</reference>
<feature type="coiled-coil region" evidence="1">
    <location>
        <begin position="238"/>
        <end position="265"/>
    </location>
</feature>
<dbReference type="EMBL" id="BSPD01000029">
    <property type="protein sequence ID" value="GLS25352.1"/>
    <property type="molecule type" value="Genomic_DNA"/>
</dbReference>
<dbReference type="RefSeq" id="WP_232593387.1">
    <property type="nucleotide sequence ID" value="NZ_BSPD01000029.1"/>
</dbReference>
<dbReference type="AlphaFoldDB" id="A0AA37T5S3"/>
<accession>A0AA37T5S3</accession>
<gene>
    <name evidence="2" type="ORF">GCM10007877_10660</name>
</gene>
<evidence type="ECO:0000313" key="3">
    <source>
        <dbReference type="Proteomes" id="UP001156870"/>
    </source>
</evidence>
<evidence type="ECO:0000256" key="1">
    <source>
        <dbReference type="SAM" id="Coils"/>
    </source>
</evidence>
<organism evidence="2 3">
    <name type="scientific">Marinibactrum halimedae</name>
    <dbReference type="NCBI Taxonomy" id="1444977"/>
    <lineage>
        <taxon>Bacteria</taxon>
        <taxon>Pseudomonadati</taxon>
        <taxon>Pseudomonadota</taxon>
        <taxon>Gammaproteobacteria</taxon>
        <taxon>Cellvibrionales</taxon>
        <taxon>Cellvibrionaceae</taxon>
        <taxon>Marinibactrum</taxon>
    </lineage>
</organism>
<comment type="caution">
    <text evidence="2">The sequence shown here is derived from an EMBL/GenBank/DDBJ whole genome shotgun (WGS) entry which is preliminary data.</text>
</comment>
<keyword evidence="1" id="KW-0175">Coiled coil</keyword>
<name>A0AA37T5S3_9GAMM</name>